<dbReference type="OrthoDB" id="6233064at2759"/>
<evidence type="ECO:0000256" key="2">
    <source>
        <dbReference type="SAM" id="Phobius"/>
    </source>
</evidence>
<dbReference type="FunCoup" id="A0A6P8YM75">
    <property type="interactions" value="136"/>
</dbReference>
<reference evidence="6" key="1">
    <citation type="submission" date="2025-08" db="UniProtKB">
        <authorList>
            <consortium name="RefSeq"/>
        </authorList>
    </citation>
    <scope>IDENTIFICATION</scope>
    <source>
        <tissue evidence="6">Total insect</tissue>
    </source>
</reference>
<dbReference type="SMART" id="SM00181">
    <property type="entry name" value="EGF"/>
    <property type="match status" value="1"/>
</dbReference>
<dbReference type="PROSITE" id="PS50026">
    <property type="entry name" value="EGF_3"/>
    <property type="match status" value="1"/>
</dbReference>
<dbReference type="GO" id="GO:0005154">
    <property type="term" value="F:epidermal growth factor receptor binding"/>
    <property type="evidence" value="ECO:0007669"/>
    <property type="project" value="InterPro"/>
</dbReference>
<proteinExistence type="predicted"/>
<accession>A0A6P8YM75</accession>
<dbReference type="InterPro" id="IPR043403">
    <property type="entry name" value="Gurken/Spitz"/>
</dbReference>
<feature type="chain" id="PRO_5027552627" evidence="3">
    <location>
        <begin position="41"/>
        <end position="217"/>
    </location>
</feature>
<dbReference type="RefSeq" id="XP_034238235.1">
    <property type="nucleotide sequence ID" value="XM_034382344.1"/>
</dbReference>
<keyword evidence="2" id="KW-1133">Transmembrane helix</keyword>
<evidence type="ECO:0000313" key="6">
    <source>
        <dbReference type="RefSeq" id="XP_034238235.1"/>
    </source>
</evidence>
<dbReference type="KEGG" id="tpal:117643437"/>
<dbReference type="AlphaFoldDB" id="A0A6P8YM75"/>
<evidence type="ECO:0000256" key="1">
    <source>
        <dbReference type="PROSITE-ProRule" id="PRU00076"/>
    </source>
</evidence>
<dbReference type="InterPro" id="IPR000742">
    <property type="entry name" value="EGF"/>
</dbReference>
<dbReference type="PROSITE" id="PS01186">
    <property type="entry name" value="EGF_2"/>
    <property type="match status" value="1"/>
</dbReference>
<dbReference type="Gene3D" id="2.10.25.10">
    <property type="entry name" value="Laminin"/>
    <property type="match status" value="1"/>
</dbReference>
<comment type="caution">
    <text evidence="1">Lacks conserved residue(s) required for the propagation of feature annotation.</text>
</comment>
<dbReference type="GeneID" id="117643437"/>
<dbReference type="GO" id="GO:0007173">
    <property type="term" value="P:epidermal growth factor receptor signaling pathway"/>
    <property type="evidence" value="ECO:0007669"/>
    <property type="project" value="InterPro"/>
</dbReference>
<keyword evidence="5" id="KW-1185">Reference proteome</keyword>
<evidence type="ECO:0000256" key="3">
    <source>
        <dbReference type="SAM" id="SignalP"/>
    </source>
</evidence>
<keyword evidence="1" id="KW-1015">Disulfide bond</keyword>
<dbReference type="Proteomes" id="UP000515158">
    <property type="component" value="Unplaced"/>
</dbReference>
<name>A0A6P8YM75_THRPL</name>
<keyword evidence="2" id="KW-0472">Membrane</keyword>
<keyword evidence="1" id="KW-0245">EGF-like domain</keyword>
<sequence length="217" mass="24645">MDETFTRLRQRSRGSATLVMSPSMVCLPLLLLLCGSYSEACSSRLRNRNRPPTEPPPVVTTLRPSITFDVFECPPSLDQWFCLNKAVCFAIKVGDVVEYNCNCTEGFMGRRCEHKYVDIDGELLSRLSIQETLSEYAGLAGATSYILFIAIAMGVWIYLRRRRHRVSSEMQDVDQVDGVTFERPRPFGPRHVDISLERLVKKPHTVSKKNGSRKELP</sequence>
<evidence type="ECO:0000259" key="4">
    <source>
        <dbReference type="PROSITE" id="PS50026"/>
    </source>
</evidence>
<feature type="transmembrane region" description="Helical" evidence="2">
    <location>
        <begin position="136"/>
        <end position="159"/>
    </location>
</feature>
<organism evidence="6">
    <name type="scientific">Thrips palmi</name>
    <name type="common">Melon thrips</name>
    <dbReference type="NCBI Taxonomy" id="161013"/>
    <lineage>
        <taxon>Eukaryota</taxon>
        <taxon>Metazoa</taxon>
        <taxon>Ecdysozoa</taxon>
        <taxon>Arthropoda</taxon>
        <taxon>Hexapoda</taxon>
        <taxon>Insecta</taxon>
        <taxon>Pterygota</taxon>
        <taxon>Neoptera</taxon>
        <taxon>Paraneoptera</taxon>
        <taxon>Thysanoptera</taxon>
        <taxon>Terebrantia</taxon>
        <taxon>Thripoidea</taxon>
        <taxon>Thripidae</taxon>
        <taxon>Thrips</taxon>
    </lineage>
</organism>
<feature type="signal peptide" evidence="3">
    <location>
        <begin position="1"/>
        <end position="40"/>
    </location>
</feature>
<feature type="disulfide bond" evidence="1">
    <location>
        <begin position="103"/>
        <end position="112"/>
    </location>
</feature>
<feature type="domain" description="EGF-like" evidence="4">
    <location>
        <begin position="69"/>
        <end position="113"/>
    </location>
</feature>
<dbReference type="PANTHER" id="PTHR12332">
    <property type="entry name" value="KEREN-RELATED"/>
    <property type="match status" value="1"/>
</dbReference>
<keyword evidence="3" id="KW-0732">Signal</keyword>
<keyword evidence="2" id="KW-0812">Transmembrane</keyword>
<dbReference type="SUPFAM" id="SSF57196">
    <property type="entry name" value="EGF/Laminin"/>
    <property type="match status" value="1"/>
</dbReference>
<protein>
    <submittedName>
        <fullName evidence="6">Protein spitz-like</fullName>
    </submittedName>
</protein>
<dbReference type="PANTHER" id="PTHR12332:SF1">
    <property type="entry name" value="KEREN-RELATED"/>
    <property type="match status" value="1"/>
</dbReference>
<dbReference type="PROSITE" id="PS00022">
    <property type="entry name" value="EGF_1"/>
    <property type="match status" value="1"/>
</dbReference>
<evidence type="ECO:0000313" key="5">
    <source>
        <dbReference type="Proteomes" id="UP000515158"/>
    </source>
</evidence>
<gene>
    <name evidence="6" type="primary">LOC117643437</name>
</gene>
<dbReference type="InParanoid" id="A0A6P8YM75"/>
<dbReference type="GO" id="GO:0048018">
    <property type="term" value="F:receptor ligand activity"/>
    <property type="evidence" value="ECO:0007669"/>
    <property type="project" value="InterPro"/>
</dbReference>